<dbReference type="GeneID" id="93259315"/>
<feature type="transmembrane region" description="Helical" evidence="1">
    <location>
        <begin position="77"/>
        <end position="94"/>
    </location>
</feature>
<feature type="domain" description="DUF2157" evidence="2">
    <location>
        <begin position="21"/>
        <end position="155"/>
    </location>
</feature>
<dbReference type="STRING" id="1398.AB434_3710"/>
<reference evidence="4" key="3">
    <citation type="submission" date="2016-01" db="EMBL/GenBank/DDBJ databases">
        <authorList>
            <person name="Oliw E.H."/>
        </authorList>
    </citation>
    <scope>NUCLEOTIDE SEQUENCE [LARGE SCALE GENOMIC DNA]</scope>
    <source>
        <strain evidence="4">GED7749B</strain>
    </source>
</reference>
<reference evidence="6" key="4">
    <citation type="submission" date="2016-01" db="EMBL/GenBank/DDBJ databases">
        <authorList>
            <person name="Mitreva M."/>
            <person name="Pepin K.H."/>
            <person name="Mihindukulasuriya K.A."/>
            <person name="Fulton R."/>
            <person name="Fronick C."/>
            <person name="O'Laughlin M."/>
            <person name="Miner T."/>
            <person name="Herter B."/>
            <person name="Rosa B.A."/>
            <person name="Cordes M."/>
            <person name="Tomlinson C."/>
            <person name="Wollam A."/>
            <person name="Palsikar V.B."/>
            <person name="Mardis E.R."/>
            <person name="Wilson R.K."/>
        </authorList>
    </citation>
    <scope>NUCLEOTIDE SEQUENCE [LARGE SCALE GENOMIC DNA]</scope>
    <source>
        <strain evidence="6">GED7749B</strain>
    </source>
</reference>
<feature type="transmembrane region" description="Helical" evidence="1">
    <location>
        <begin position="175"/>
        <end position="192"/>
    </location>
</feature>
<protein>
    <recommendedName>
        <fullName evidence="2">DUF2157 domain-containing protein</fullName>
    </recommendedName>
</protein>
<keyword evidence="5" id="KW-1185">Reference proteome</keyword>
<feature type="transmembrane region" description="Helical" evidence="1">
    <location>
        <begin position="227"/>
        <end position="247"/>
    </location>
</feature>
<dbReference type="InterPro" id="IPR018677">
    <property type="entry name" value="DUF2157"/>
</dbReference>
<dbReference type="EMBL" id="CP010525">
    <property type="protein sequence ID" value="AJO22353.1"/>
    <property type="molecule type" value="Genomic_DNA"/>
</dbReference>
<feature type="transmembrane region" description="Helical" evidence="1">
    <location>
        <begin position="49"/>
        <end position="71"/>
    </location>
</feature>
<sequence>MKRKIGRKNYAWMKSELAFFEEEGTITHTQKDEMLAQYEVSRGVSLVRILVMVGALLLGAGIFSFIASNWVYLGKTVKFLIILAAIAGVNGAAIKLENSHPKTARGLYFLGVLFFGAGIFLTGQIFNLGGSFGQAFLWWGIGSLPMAYVLKDKWLSIFATVLFLLYLDAENTGIGYFAVLITALLAGLLYWINEKTVASRLLLFFVNALSIAVLSVFLFKLSAFFPAYGHLAAFLLLFVAGFVMLRLPVQEAYREVMRLEGHLLHGLMGILLTFSSVWEGTVFGSHFNLAFSVVYFLLVLYFIKTGSLTNIFILCIFVLRFYLDFSYDFLPKSIVFIIGGLIFIGFGFYFEKQRKEGGNGHA</sequence>
<accession>A0A0C5C238</accession>
<dbReference type="Proteomes" id="UP000070376">
    <property type="component" value="Unassembled WGS sequence"/>
</dbReference>
<evidence type="ECO:0000259" key="2">
    <source>
        <dbReference type="Pfam" id="PF09925"/>
    </source>
</evidence>
<reference evidence="3" key="1">
    <citation type="submission" date="2015-01" db="EMBL/GenBank/DDBJ databases">
        <title>Comparative genome analysis of Bacillus coagulans HM-08, Clostridium butyricum HM-68, Bacillus subtilis HM-66 and Bacillus licheniformis BL-09.</title>
        <authorList>
            <person name="Zhang H."/>
        </authorList>
    </citation>
    <scope>NUCLEOTIDE SEQUENCE [LARGE SCALE GENOMIC DNA]</scope>
    <source>
        <strain evidence="3">HM-08</strain>
    </source>
</reference>
<dbReference type="Proteomes" id="UP000032024">
    <property type="component" value="Chromosome"/>
</dbReference>
<keyword evidence="1" id="KW-1133">Transmembrane helix</keyword>
<reference evidence="5" key="2">
    <citation type="submission" date="2015-01" db="EMBL/GenBank/DDBJ databases">
        <title>Comparative genome analysis of Bacillus coagulans HM-08, Clostridium butyricum HM-68, Bacillus subtilis HM-66 and Bacillus paralicheniformis BL-09.</title>
        <authorList>
            <person name="Zhang H."/>
        </authorList>
    </citation>
    <scope>NUCLEOTIDE SEQUENCE [LARGE SCALE GENOMIC DNA]</scope>
    <source>
        <strain evidence="5">HM-08</strain>
    </source>
</reference>
<gene>
    <name evidence="4" type="ORF">HMPREF3213_00924</name>
    <name evidence="3" type="ORF">SB48_HM08orf02456</name>
</gene>
<dbReference type="Pfam" id="PF09925">
    <property type="entry name" value="DUF2157"/>
    <property type="match status" value="1"/>
</dbReference>
<dbReference type="AlphaFoldDB" id="A0A0C5C238"/>
<dbReference type="PATRIC" id="fig|1398.18.peg.1572"/>
<feature type="transmembrane region" description="Helical" evidence="1">
    <location>
        <begin position="259"/>
        <end position="278"/>
    </location>
</feature>
<dbReference type="EMBL" id="LRPN01000032">
    <property type="protein sequence ID" value="KWZ84136.1"/>
    <property type="molecule type" value="Genomic_DNA"/>
</dbReference>
<dbReference type="RefSeq" id="WP_014097818.1">
    <property type="nucleotide sequence ID" value="NZ_CP010525.1"/>
</dbReference>
<evidence type="ECO:0000313" key="3">
    <source>
        <dbReference type="EMBL" id="AJO22353.1"/>
    </source>
</evidence>
<keyword evidence="1" id="KW-0472">Membrane</keyword>
<feature type="transmembrane region" description="Helical" evidence="1">
    <location>
        <begin position="329"/>
        <end position="350"/>
    </location>
</feature>
<evidence type="ECO:0000313" key="4">
    <source>
        <dbReference type="EMBL" id="KWZ84136.1"/>
    </source>
</evidence>
<organism evidence="4 6">
    <name type="scientific">Heyndrickxia coagulans</name>
    <name type="common">Weizmannia coagulans</name>
    <dbReference type="NCBI Taxonomy" id="1398"/>
    <lineage>
        <taxon>Bacteria</taxon>
        <taxon>Bacillati</taxon>
        <taxon>Bacillota</taxon>
        <taxon>Bacilli</taxon>
        <taxon>Bacillales</taxon>
        <taxon>Bacillaceae</taxon>
        <taxon>Heyndrickxia</taxon>
    </lineage>
</organism>
<feature type="transmembrane region" description="Helical" evidence="1">
    <location>
        <begin position="106"/>
        <end position="126"/>
    </location>
</feature>
<keyword evidence="1" id="KW-0812">Transmembrane</keyword>
<feature type="transmembrane region" description="Helical" evidence="1">
    <location>
        <begin position="154"/>
        <end position="169"/>
    </location>
</feature>
<proteinExistence type="predicted"/>
<evidence type="ECO:0000313" key="6">
    <source>
        <dbReference type="Proteomes" id="UP000070376"/>
    </source>
</evidence>
<evidence type="ECO:0000256" key="1">
    <source>
        <dbReference type="SAM" id="Phobius"/>
    </source>
</evidence>
<evidence type="ECO:0000313" key="5">
    <source>
        <dbReference type="Proteomes" id="UP000032024"/>
    </source>
</evidence>
<feature type="transmembrane region" description="Helical" evidence="1">
    <location>
        <begin position="201"/>
        <end position="221"/>
    </location>
</feature>
<name>A0A0C5C238_HEYCO</name>